<protein>
    <submittedName>
        <fullName evidence="1">Uncharacterized protein</fullName>
    </submittedName>
</protein>
<gene>
    <name evidence="1" type="ORF">SDC9_156408</name>
</gene>
<reference evidence="1" key="1">
    <citation type="submission" date="2019-08" db="EMBL/GenBank/DDBJ databases">
        <authorList>
            <person name="Kucharzyk K."/>
            <person name="Murdoch R.W."/>
            <person name="Higgins S."/>
            <person name="Loffler F."/>
        </authorList>
    </citation>
    <scope>NUCLEOTIDE SEQUENCE</scope>
</reference>
<dbReference type="EMBL" id="VSSQ01055210">
    <property type="protein sequence ID" value="MPN09120.1"/>
    <property type="molecule type" value="Genomic_DNA"/>
</dbReference>
<dbReference type="AlphaFoldDB" id="A0A645F5H0"/>
<name>A0A645F5H0_9ZZZZ</name>
<comment type="caution">
    <text evidence="1">The sequence shown here is derived from an EMBL/GenBank/DDBJ whole genome shotgun (WGS) entry which is preliminary data.</text>
</comment>
<sequence>MLGLGDQLLAAQRERILLLARNAVALGDDVSRLYHRHVHGWLVAHQPFILVLGDLFGRAHHAARAGHALHTTCHGNIHPVGENAPRRLGDGLKARRAKAIDGGAAYRHGQTRTHRSQTRDVTAITSVRVGTAQHHVVHQAAVHPGALDGGGDGQGAQLRAGQKIEFTAQGLGERRTGVGNDDCFTHDFFSVKGLMGRARAHGQRQTGRR</sequence>
<evidence type="ECO:0000313" key="1">
    <source>
        <dbReference type="EMBL" id="MPN09120.1"/>
    </source>
</evidence>
<organism evidence="1">
    <name type="scientific">bioreactor metagenome</name>
    <dbReference type="NCBI Taxonomy" id="1076179"/>
    <lineage>
        <taxon>unclassified sequences</taxon>
        <taxon>metagenomes</taxon>
        <taxon>ecological metagenomes</taxon>
    </lineage>
</organism>
<proteinExistence type="predicted"/>
<accession>A0A645F5H0</accession>